<evidence type="ECO:0000313" key="9">
    <source>
        <dbReference type="Proteomes" id="UP000054935"/>
    </source>
</evidence>
<keyword evidence="3 6" id="KW-0812">Transmembrane</keyword>
<evidence type="ECO:0000256" key="5">
    <source>
        <dbReference type="ARBA" id="ARBA00023136"/>
    </source>
</evidence>
<dbReference type="EMBL" id="CYSE01000008">
    <property type="protein sequence ID" value="CUH81400.1"/>
    <property type="molecule type" value="Genomic_DNA"/>
</dbReference>
<feature type="domain" description="EamA" evidence="7">
    <location>
        <begin position="36"/>
        <end position="172"/>
    </location>
</feature>
<dbReference type="SUPFAM" id="SSF103481">
    <property type="entry name" value="Multidrug resistance efflux transporter EmrE"/>
    <property type="match status" value="1"/>
</dbReference>
<evidence type="ECO:0000256" key="6">
    <source>
        <dbReference type="SAM" id="Phobius"/>
    </source>
</evidence>
<dbReference type="Proteomes" id="UP000054935">
    <property type="component" value="Unassembled WGS sequence"/>
</dbReference>
<proteinExistence type="predicted"/>
<organism evidence="8 9">
    <name type="scientific">Tropicibacter naphthalenivorans</name>
    <dbReference type="NCBI Taxonomy" id="441103"/>
    <lineage>
        <taxon>Bacteria</taxon>
        <taxon>Pseudomonadati</taxon>
        <taxon>Pseudomonadota</taxon>
        <taxon>Alphaproteobacteria</taxon>
        <taxon>Rhodobacterales</taxon>
        <taxon>Roseobacteraceae</taxon>
        <taxon>Tropicibacter</taxon>
    </lineage>
</organism>
<feature type="transmembrane region" description="Helical" evidence="6">
    <location>
        <begin position="157"/>
        <end position="176"/>
    </location>
</feature>
<comment type="subcellular location">
    <subcellularLocation>
        <location evidence="1">Cell membrane</location>
        <topology evidence="1">Multi-pass membrane protein</topology>
    </subcellularLocation>
</comment>
<keyword evidence="2" id="KW-1003">Cell membrane</keyword>
<accession>A0A0P1GYP7</accession>
<dbReference type="GO" id="GO:0005886">
    <property type="term" value="C:plasma membrane"/>
    <property type="evidence" value="ECO:0007669"/>
    <property type="project" value="UniProtKB-SubCell"/>
</dbReference>
<dbReference type="AlphaFoldDB" id="A0A0P1GYP7"/>
<reference evidence="8 9" key="1">
    <citation type="submission" date="2015-09" db="EMBL/GenBank/DDBJ databases">
        <authorList>
            <consortium name="Swine Surveillance"/>
        </authorList>
    </citation>
    <scope>NUCLEOTIDE SEQUENCE [LARGE SCALE GENOMIC DNA]</scope>
    <source>
        <strain evidence="8 9">CECT 7648</strain>
    </source>
</reference>
<dbReference type="InterPro" id="IPR000620">
    <property type="entry name" value="EamA_dom"/>
</dbReference>
<evidence type="ECO:0000256" key="3">
    <source>
        <dbReference type="ARBA" id="ARBA00022692"/>
    </source>
</evidence>
<dbReference type="PANTHER" id="PTHR42920:SF5">
    <property type="entry name" value="EAMA DOMAIN-CONTAINING PROTEIN"/>
    <property type="match status" value="1"/>
</dbReference>
<feature type="transmembrane region" description="Helical" evidence="6">
    <location>
        <begin position="132"/>
        <end position="151"/>
    </location>
</feature>
<dbReference type="PANTHER" id="PTHR42920">
    <property type="entry name" value="OS03G0707200 PROTEIN-RELATED"/>
    <property type="match status" value="1"/>
</dbReference>
<dbReference type="InterPro" id="IPR051258">
    <property type="entry name" value="Diverse_Substrate_Transporter"/>
</dbReference>
<name>A0A0P1GYP7_9RHOB</name>
<sequence>MACCVVCPPLGVMAGAVVAVLGVLVLSGGLGALGVGDLLVLFAASLRAVMVVSTKRLMDGSGLSSVAFTAVQAAAVAALTGALLWVRFGTAGLIVQANLAAWGAVAFLSLFCTIGAFYVQNAAVRRTSPTRVSFLMGTEPLFGFVLAWMLLSEPATPSLILGAALIVSGTFLGLWVERRR</sequence>
<evidence type="ECO:0000256" key="2">
    <source>
        <dbReference type="ARBA" id="ARBA00022475"/>
    </source>
</evidence>
<keyword evidence="9" id="KW-1185">Reference proteome</keyword>
<dbReference type="InterPro" id="IPR037185">
    <property type="entry name" value="EmrE-like"/>
</dbReference>
<evidence type="ECO:0000256" key="1">
    <source>
        <dbReference type="ARBA" id="ARBA00004651"/>
    </source>
</evidence>
<gene>
    <name evidence="8" type="ORF">TRN7648_03449</name>
</gene>
<feature type="transmembrane region" description="Helical" evidence="6">
    <location>
        <begin position="18"/>
        <end position="44"/>
    </location>
</feature>
<feature type="transmembrane region" description="Helical" evidence="6">
    <location>
        <begin position="65"/>
        <end position="88"/>
    </location>
</feature>
<dbReference type="Pfam" id="PF00892">
    <property type="entry name" value="EamA"/>
    <property type="match status" value="1"/>
</dbReference>
<keyword evidence="5 6" id="KW-0472">Membrane</keyword>
<evidence type="ECO:0000313" key="8">
    <source>
        <dbReference type="EMBL" id="CUH81400.1"/>
    </source>
</evidence>
<feature type="transmembrane region" description="Helical" evidence="6">
    <location>
        <begin position="100"/>
        <end position="120"/>
    </location>
</feature>
<evidence type="ECO:0000259" key="7">
    <source>
        <dbReference type="Pfam" id="PF00892"/>
    </source>
</evidence>
<evidence type="ECO:0000256" key="4">
    <source>
        <dbReference type="ARBA" id="ARBA00022989"/>
    </source>
</evidence>
<keyword evidence="4 6" id="KW-1133">Transmembrane helix</keyword>
<protein>
    <submittedName>
        <fullName evidence="8">Carboxylate/amino acid/amine transporter</fullName>
    </submittedName>
</protein>